<dbReference type="AlphaFoldDB" id="A0A2C6KSM0"/>
<proteinExistence type="predicted"/>
<reference evidence="2 3" key="1">
    <citation type="journal article" date="2017" name="Int. J. Parasitol.">
        <title>The genome of the protozoan parasite Cystoisospora suis and a reverse vaccinology approach to identify vaccine candidates.</title>
        <authorList>
            <person name="Palmieri N."/>
            <person name="Shrestha A."/>
            <person name="Ruttkowski B."/>
            <person name="Beck T."/>
            <person name="Vogl C."/>
            <person name="Tomley F."/>
            <person name="Blake D.P."/>
            <person name="Joachim A."/>
        </authorList>
    </citation>
    <scope>NUCLEOTIDE SEQUENCE [LARGE SCALE GENOMIC DNA]</scope>
    <source>
        <strain evidence="2 3">Wien I</strain>
    </source>
</reference>
<evidence type="ECO:0000313" key="2">
    <source>
        <dbReference type="EMBL" id="PHJ23340.1"/>
    </source>
</evidence>
<evidence type="ECO:0000313" key="3">
    <source>
        <dbReference type="Proteomes" id="UP000221165"/>
    </source>
</evidence>
<dbReference type="VEuPathDB" id="ToxoDB:CSUI_002811"/>
<dbReference type="GeneID" id="94426221"/>
<dbReference type="RefSeq" id="XP_067925016.1">
    <property type="nucleotide sequence ID" value="XM_068063010.1"/>
</dbReference>
<feature type="region of interest" description="Disordered" evidence="1">
    <location>
        <begin position="187"/>
        <end position="253"/>
    </location>
</feature>
<keyword evidence="3" id="KW-1185">Reference proteome</keyword>
<feature type="compositionally biased region" description="Basic and acidic residues" evidence="1">
    <location>
        <begin position="50"/>
        <end position="90"/>
    </location>
</feature>
<dbReference type="EMBL" id="MIGC01001196">
    <property type="protein sequence ID" value="PHJ23340.1"/>
    <property type="molecule type" value="Genomic_DNA"/>
</dbReference>
<evidence type="ECO:0000256" key="1">
    <source>
        <dbReference type="SAM" id="MobiDB-lite"/>
    </source>
</evidence>
<feature type="compositionally biased region" description="Polar residues" evidence="1">
    <location>
        <begin position="92"/>
        <end position="101"/>
    </location>
</feature>
<sequence>MFTSRPYFLSTELNFSHVLSLPLHQEQRSSLHRHDTLERDRTTGVSVSSSRDRDRETMEMNRRPSSEKREGHEDASVTTSVRKEERDKRTNYGPSGDSQEPSLEDQVVHKLVQQGSSDSAKIKIEGLRKFTEAKENLSRLRQDAAKKCREGKKEMCETPEKPLAKTLHVTLPELPPVIKPFILQRNEGHSEKEDVSSSKAESHIHPTAHESASNTDGASEKERHFSSSAVGTFSPSPSSVSSTRQGTNRSRKKGIDNRQLAILSSIVDLEEGKVFMELQSKGFFDMLNNMFLGGTGDKNPANFEGGNQGSFFNFMYPQATDYPWACVCDENTYKKYEAGEIQSVPCRNEVDMSAQGVVALCNPRNHKMNDGTPSAAFSSSFLLISSLLIVYINGEGFLSLL</sequence>
<dbReference type="OrthoDB" id="329081at2759"/>
<dbReference type="Proteomes" id="UP000221165">
    <property type="component" value="Unassembled WGS sequence"/>
</dbReference>
<accession>A0A2C6KSM0</accession>
<feature type="compositionally biased region" description="Basic and acidic residues" evidence="1">
    <location>
        <begin position="29"/>
        <end position="42"/>
    </location>
</feature>
<protein>
    <submittedName>
        <fullName evidence="2">Uncharacterized protein</fullName>
    </submittedName>
</protein>
<organism evidence="2 3">
    <name type="scientific">Cystoisospora suis</name>
    <dbReference type="NCBI Taxonomy" id="483139"/>
    <lineage>
        <taxon>Eukaryota</taxon>
        <taxon>Sar</taxon>
        <taxon>Alveolata</taxon>
        <taxon>Apicomplexa</taxon>
        <taxon>Conoidasida</taxon>
        <taxon>Coccidia</taxon>
        <taxon>Eucoccidiorida</taxon>
        <taxon>Eimeriorina</taxon>
        <taxon>Sarcocystidae</taxon>
        <taxon>Cystoisospora</taxon>
    </lineage>
</organism>
<feature type="region of interest" description="Disordered" evidence="1">
    <location>
        <begin position="29"/>
        <end position="103"/>
    </location>
</feature>
<feature type="compositionally biased region" description="Basic and acidic residues" evidence="1">
    <location>
        <begin position="187"/>
        <end position="208"/>
    </location>
</feature>
<gene>
    <name evidence="2" type="ORF">CSUI_002811</name>
</gene>
<name>A0A2C6KSM0_9APIC</name>
<comment type="caution">
    <text evidence="2">The sequence shown here is derived from an EMBL/GenBank/DDBJ whole genome shotgun (WGS) entry which is preliminary data.</text>
</comment>